<dbReference type="PANTHER" id="PTHR43553:SF21">
    <property type="entry name" value="ABC TRANSPORTER ATP-BINDING PROTEIN MA_1418-RELATED"/>
    <property type="match status" value="1"/>
</dbReference>
<dbReference type="InterPro" id="IPR003593">
    <property type="entry name" value="AAA+_ATPase"/>
</dbReference>
<comment type="caution">
    <text evidence="11">The sequence shown here is derived from an EMBL/GenBank/DDBJ whole genome shotgun (WGS) entry which is preliminary data.</text>
</comment>
<dbReference type="RefSeq" id="WP_213428568.1">
    <property type="nucleotide sequence ID" value="NZ_AP031286.1"/>
</dbReference>
<dbReference type="InterPro" id="IPR003439">
    <property type="entry name" value="ABC_transporter-like_ATP-bd"/>
</dbReference>
<dbReference type="Proteomes" id="UP001154322">
    <property type="component" value="Unassembled WGS sequence"/>
</dbReference>
<dbReference type="SUPFAM" id="SSF52540">
    <property type="entry name" value="P-loop containing nucleoside triphosphate hydrolases"/>
    <property type="match status" value="1"/>
</dbReference>
<comment type="similarity">
    <text evidence="2">Belongs to the ABC transporter superfamily.</text>
</comment>
<dbReference type="InterPro" id="IPR027417">
    <property type="entry name" value="P-loop_NTPase"/>
</dbReference>
<evidence type="ECO:0000256" key="1">
    <source>
        <dbReference type="ARBA" id="ARBA00004202"/>
    </source>
</evidence>
<keyword evidence="5" id="KW-0547">Nucleotide-binding</keyword>
<evidence type="ECO:0000256" key="7">
    <source>
        <dbReference type="ARBA" id="ARBA00022967"/>
    </source>
</evidence>
<keyword evidence="8" id="KW-0472">Membrane</keyword>
<evidence type="ECO:0000313" key="11">
    <source>
        <dbReference type="EMBL" id="CAH8247586.1"/>
    </source>
</evidence>
<feature type="region of interest" description="Disordered" evidence="9">
    <location>
        <begin position="281"/>
        <end position="302"/>
    </location>
</feature>
<evidence type="ECO:0000256" key="9">
    <source>
        <dbReference type="SAM" id="MobiDB-lite"/>
    </source>
</evidence>
<dbReference type="InterPro" id="IPR050095">
    <property type="entry name" value="ECF_ABC_transporter_ATP-bd"/>
</dbReference>
<dbReference type="Gene3D" id="3.40.50.300">
    <property type="entry name" value="P-loop containing nucleotide triphosphate hydrolases"/>
    <property type="match status" value="1"/>
</dbReference>
<evidence type="ECO:0000256" key="5">
    <source>
        <dbReference type="ARBA" id="ARBA00022741"/>
    </source>
</evidence>
<dbReference type="SMART" id="SM00382">
    <property type="entry name" value="AAA"/>
    <property type="match status" value="1"/>
</dbReference>
<evidence type="ECO:0000256" key="3">
    <source>
        <dbReference type="ARBA" id="ARBA00022448"/>
    </source>
</evidence>
<keyword evidence="12" id="KW-1185">Reference proteome</keyword>
<evidence type="ECO:0000256" key="8">
    <source>
        <dbReference type="ARBA" id="ARBA00023136"/>
    </source>
</evidence>
<organism evidence="11 12">
    <name type="scientific">Paenibacillus melissococcoides</name>
    <dbReference type="NCBI Taxonomy" id="2912268"/>
    <lineage>
        <taxon>Bacteria</taxon>
        <taxon>Bacillati</taxon>
        <taxon>Bacillota</taxon>
        <taxon>Bacilli</taxon>
        <taxon>Bacillales</taxon>
        <taxon>Paenibacillaceae</taxon>
        <taxon>Paenibacillus</taxon>
    </lineage>
</organism>
<feature type="domain" description="ABC transporter" evidence="10">
    <location>
        <begin position="4"/>
        <end position="245"/>
    </location>
</feature>
<dbReference type="Pfam" id="PF00005">
    <property type="entry name" value="ABC_tran"/>
    <property type="match status" value="1"/>
</dbReference>
<keyword evidence="6 11" id="KW-0067">ATP-binding</keyword>
<keyword evidence="7" id="KW-1278">Translocase</keyword>
<sequence length="302" mass="32860">MKLIEVEHLKYRYPSTEKLALNDISLSVEAGEFIGIIGANGAGKTTFCQALTGLVPHFYKGAYGGSVCIAGTDVAESGVDEMIRHVGIVFQNPFTQVTGAKLTVYEEVAFGLEQLGVERDEMIERIDHALHLLDIYEYKDRPPFDLSGGQMQRMAIACVIAMRPQVIVLDEPTSQLDPQGSEEVFRAIQSLSREGMTVILAEHKMEKLAAYADRIALLHEGCLIGIDTPARLFSRADLAEYGVKPPVYTQVCRELGLRSPGKDTYPVTLEEAAEAYEAAYGGKSGGGLAAGPEEGEGDERDE</sequence>
<evidence type="ECO:0000256" key="4">
    <source>
        <dbReference type="ARBA" id="ARBA00022475"/>
    </source>
</evidence>
<evidence type="ECO:0000259" key="10">
    <source>
        <dbReference type="PROSITE" id="PS50893"/>
    </source>
</evidence>
<dbReference type="InterPro" id="IPR015856">
    <property type="entry name" value="ABC_transpr_CbiO/EcfA_su"/>
</dbReference>
<feature type="compositionally biased region" description="Acidic residues" evidence="9">
    <location>
        <begin position="293"/>
        <end position="302"/>
    </location>
</feature>
<accession>A0ABN8U8U1</accession>
<dbReference type="PANTHER" id="PTHR43553">
    <property type="entry name" value="HEAVY METAL TRANSPORTER"/>
    <property type="match status" value="1"/>
</dbReference>
<name>A0ABN8U8U1_9BACL</name>
<gene>
    <name evidence="11" type="ORF">WJ0W_004835</name>
</gene>
<evidence type="ECO:0000313" key="12">
    <source>
        <dbReference type="Proteomes" id="UP001154322"/>
    </source>
</evidence>
<evidence type="ECO:0000256" key="6">
    <source>
        <dbReference type="ARBA" id="ARBA00022840"/>
    </source>
</evidence>
<dbReference type="GO" id="GO:0005524">
    <property type="term" value="F:ATP binding"/>
    <property type="evidence" value="ECO:0007669"/>
    <property type="project" value="UniProtKB-KW"/>
</dbReference>
<dbReference type="InterPro" id="IPR017871">
    <property type="entry name" value="ABC_transporter-like_CS"/>
</dbReference>
<dbReference type="EMBL" id="CALYLO010000007">
    <property type="protein sequence ID" value="CAH8247586.1"/>
    <property type="molecule type" value="Genomic_DNA"/>
</dbReference>
<evidence type="ECO:0000256" key="2">
    <source>
        <dbReference type="ARBA" id="ARBA00005417"/>
    </source>
</evidence>
<keyword evidence="4" id="KW-1003">Cell membrane</keyword>
<dbReference type="PROSITE" id="PS00211">
    <property type="entry name" value="ABC_TRANSPORTER_1"/>
    <property type="match status" value="1"/>
</dbReference>
<protein>
    <submittedName>
        <fullName evidence="11">Energy-coupling factor ABC transporter ATP-binding protein</fullName>
    </submittedName>
</protein>
<comment type="subcellular location">
    <subcellularLocation>
        <location evidence="1">Cell membrane</location>
        <topology evidence="1">Peripheral membrane protein</topology>
    </subcellularLocation>
</comment>
<keyword evidence="3" id="KW-0813">Transport</keyword>
<reference evidence="11" key="1">
    <citation type="submission" date="2022-06" db="EMBL/GenBank/DDBJ databases">
        <authorList>
            <person name="Dietemann V."/>
            <person name="Ory F."/>
            <person name="Dainat B."/>
            <person name="Oberhansli S."/>
        </authorList>
    </citation>
    <scope>NUCLEOTIDE SEQUENCE</scope>
    <source>
        <strain evidence="11">Ena-SAMPLE-TAB-26-04-2022-14:26:32:270-5432</strain>
    </source>
</reference>
<dbReference type="CDD" id="cd03225">
    <property type="entry name" value="ABC_cobalt_CbiO_domain1"/>
    <property type="match status" value="1"/>
</dbReference>
<proteinExistence type="inferred from homology"/>
<dbReference type="PROSITE" id="PS50893">
    <property type="entry name" value="ABC_TRANSPORTER_2"/>
    <property type="match status" value="1"/>
</dbReference>